<comment type="caution">
    <text evidence="1">The sequence shown here is derived from an EMBL/GenBank/DDBJ whole genome shotgun (WGS) entry which is preliminary data.</text>
</comment>
<name>I2GGK3_9BACT</name>
<dbReference type="AlphaFoldDB" id="I2GGK3"/>
<proteinExistence type="predicted"/>
<evidence type="ECO:0000313" key="1">
    <source>
        <dbReference type="EMBL" id="CCH53028.1"/>
    </source>
</evidence>
<protein>
    <submittedName>
        <fullName evidence="1">Uncharacterized protein</fullName>
    </submittedName>
</protein>
<reference evidence="1 2" key="1">
    <citation type="journal article" date="2012" name="J. Bacteriol.">
        <title>Genome Sequence of the Filamentous Bacterium Fibrisoma limi BUZ 3T.</title>
        <authorList>
            <person name="Filippini M."/>
            <person name="Qi W."/>
            <person name="Jaenicke S."/>
            <person name="Goesmann A."/>
            <person name="Smits T.H."/>
            <person name="Bagheri H.C."/>
        </authorList>
    </citation>
    <scope>NUCLEOTIDE SEQUENCE [LARGE SCALE GENOMIC DNA]</scope>
    <source>
        <strain evidence="2">BUZ 3T</strain>
    </source>
</reference>
<gene>
    <name evidence="1" type="ORF">BN8_02088</name>
</gene>
<dbReference type="EMBL" id="CAIT01000006">
    <property type="protein sequence ID" value="CCH53028.1"/>
    <property type="molecule type" value="Genomic_DNA"/>
</dbReference>
<keyword evidence="2" id="KW-1185">Reference proteome</keyword>
<evidence type="ECO:0000313" key="2">
    <source>
        <dbReference type="Proteomes" id="UP000009309"/>
    </source>
</evidence>
<organism evidence="1 2">
    <name type="scientific">Fibrisoma limi BUZ 3</name>
    <dbReference type="NCBI Taxonomy" id="1185876"/>
    <lineage>
        <taxon>Bacteria</taxon>
        <taxon>Pseudomonadati</taxon>
        <taxon>Bacteroidota</taxon>
        <taxon>Cytophagia</taxon>
        <taxon>Cytophagales</taxon>
        <taxon>Spirosomataceae</taxon>
        <taxon>Fibrisoma</taxon>
    </lineage>
</organism>
<dbReference type="Proteomes" id="UP000009309">
    <property type="component" value="Unassembled WGS sequence"/>
</dbReference>
<sequence length="42" mass="4946">MRLSKGWYSHIGQLQPHLNYEVDKTKVLLMQLMNLAKSEKSE</sequence>
<accession>I2GGK3</accession>